<dbReference type="GeneID" id="98650105"/>
<evidence type="ECO:0000313" key="2">
    <source>
        <dbReference type="Proteomes" id="UP000322887"/>
    </source>
</evidence>
<gene>
    <name evidence="1" type="ORF">GmarT_56820</name>
</gene>
<dbReference type="RefSeq" id="WP_002647353.1">
    <property type="nucleotide sequence ID" value="NZ_CP042910.1"/>
</dbReference>
<dbReference type="Proteomes" id="UP000322887">
    <property type="component" value="Chromosome"/>
</dbReference>
<accession>A0ABX5YVX0</accession>
<organism evidence="1 2">
    <name type="scientific">Gimesia maris</name>
    <dbReference type="NCBI Taxonomy" id="122"/>
    <lineage>
        <taxon>Bacteria</taxon>
        <taxon>Pseudomonadati</taxon>
        <taxon>Planctomycetota</taxon>
        <taxon>Planctomycetia</taxon>
        <taxon>Planctomycetales</taxon>
        <taxon>Planctomycetaceae</taxon>
        <taxon>Gimesia</taxon>
    </lineage>
</organism>
<protein>
    <submittedName>
        <fullName evidence="1">Uncharacterized protein</fullName>
    </submittedName>
</protein>
<proteinExistence type="predicted"/>
<reference evidence="1 2" key="1">
    <citation type="submission" date="2019-08" db="EMBL/GenBank/DDBJ databases">
        <title>Deep-cultivation of Planctomycetes and their phenomic and genomic characterization uncovers novel biology.</title>
        <authorList>
            <person name="Wiegand S."/>
            <person name="Jogler M."/>
            <person name="Boedeker C."/>
            <person name="Pinto D."/>
            <person name="Vollmers J."/>
            <person name="Rivas-Marin E."/>
            <person name="Kohn T."/>
            <person name="Peeters S.H."/>
            <person name="Heuer A."/>
            <person name="Rast P."/>
            <person name="Oberbeckmann S."/>
            <person name="Bunk B."/>
            <person name="Jeske O."/>
            <person name="Meyerdierks A."/>
            <person name="Storesund J.E."/>
            <person name="Kallscheuer N."/>
            <person name="Luecker S."/>
            <person name="Lage O.M."/>
            <person name="Pohl T."/>
            <person name="Merkel B.J."/>
            <person name="Hornburger P."/>
            <person name="Mueller R.-W."/>
            <person name="Bruemmer F."/>
            <person name="Labrenz M."/>
            <person name="Spormann A.M."/>
            <person name="Op den Camp H."/>
            <person name="Overmann J."/>
            <person name="Amann R."/>
            <person name="Jetten M.S.M."/>
            <person name="Mascher T."/>
            <person name="Medema M.H."/>
            <person name="Devos D.P."/>
            <person name="Kaster A.-K."/>
            <person name="Ovreas L."/>
            <person name="Rohde M."/>
            <person name="Galperin M.Y."/>
            <person name="Jogler C."/>
        </authorList>
    </citation>
    <scope>NUCLEOTIDE SEQUENCE [LARGE SCALE GENOMIC DNA]</scope>
    <source>
        <strain evidence="1 2">DSM 8797</strain>
    </source>
</reference>
<name>A0ABX5YVX0_9PLAN</name>
<evidence type="ECO:0000313" key="1">
    <source>
        <dbReference type="EMBL" id="QEG19775.1"/>
    </source>
</evidence>
<keyword evidence="2" id="KW-1185">Reference proteome</keyword>
<sequence>MQIGTLLLWFLVVRCLNGSSAWRCLRIEDFRERRSPVKAICCDTGVKLADSLPLQSDVAPKGVDPQVLELLIGNRWQRWLIPGCSTKGLLWGSVAQVLNHPLLVELDTRATQFNAVSRIATARQDIFIEPFLCSGSGTVKGSVSQPMLRFFR</sequence>
<dbReference type="EMBL" id="CP042910">
    <property type="protein sequence ID" value="QEG19775.1"/>
    <property type="molecule type" value="Genomic_DNA"/>
</dbReference>